<dbReference type="GO" id="GO:0042729">
    <property type="term" value="C:DASH complex"/>
    <property type="evidence" value="ECO:0007669"/>
    <property type="project" value="InterPro"/>
</dbReference>
<evidence type="ECO:0000256" key="2">
    <source>
        <dbReference type="ARBA" id="ARBA00004186"/>
    </source>
</evidence>
<keyword evidence="10" id="KW-0539">Nucleus</keyword>
<keyword evidence="9" id="KW-0206">Cytoskeleton</keyword>
<reference evidence="14" key="1">
    <citation type="submission" date="2022-07" db="EMBL/GenBank/DDBJ databases">
        <title>Genome Sequence of Physisporinus lineatus.</title>
        <authorList>
            <person name="Buettner E."/>
        </authorList>
    </citation>
    <scope>NUCLEOTIDE SEQUENCE</scope>
    <source>
        <strain evidence="14">VT162</strain>
    </source>
</reference>
<keyword evidence="11" id="KW-0137">Centromere</keyword>
<proteinExistence type="inferred from homology"/>
<dbReference type="InterPro" id="IPR013251">
    <property type="entry name" value="DASH_Spc19"/>
</dbReference>
<keyword evidence="13" id="KW-0175">Coiled coil</keyword>
<evidence type="ECO:0000256" key="8">
    <source>
        <dbReference type="ARBA" id="ARBA00022838"/>
    </source>
</evidence>
<comment type="caution">
    <text evidence="14">The sequence shown here is derived from an EMBL/GenBank/DDBJ whole genome shotgun (WGS) entry which is preliminary data.</text>
</comment>
<comment type="subcellular location">
    <subcellularLocation>
        <location evidence="3">Chromosome</location>
        <location evidence="3">Centromere</location>
        <location evidence="3">Kinetochore</location>
    </subcellularLocation>
    <subcellularLocation>
        <location evidence="2">Cytoplasm</location>
        <location evidence="2">Cytoskeleton</location>
        <location evidence="2">Spindle</location>
    </subcellularLocation>
    <subcellularLocation>
        <location evidence="1">Nucleus</location>
    </subcellularLocation>
</comment>
<keyword evidence="6" id="KW-0158">Chromosome</keyword>
<evidence type="ECO:0000256" key="1">
    <source>
        <dbReference type="ARBA" id="ARBA00004123"/>
    </source>
</evidence>
<dbReference type="Proteomes" id="UP001212997">
    <property type="component" value="Unassembled WGS sequence"/>
</dbReference>
<sequence>MDGRRKSRLSLYPRYGPRESIFGAGSETLRESNTVSSQFLKDCVSALEHCCDEAQEAQEILRQGTYDLPRMSRVLESERVFLLIDERTIRRYKADLTDEIEPQINELLLRAEKGLKALQKREGVLQTKVETAKQAVAPTRSTVNPAGMSKLDLRRIQMLTRQKEQLQRELESLRAEVDDLELASMRR</sequence>
<dbReference type="GO" id="GO:0005876">
    <property type="term" value="C:spindle microtubule"/>
    <property type="evidence" value="ECO:0007669"/>
    <property type="project" value="InterPro"/>
</dbReference>
<evidence type="ECO:0000256" key="12">
    <source>
        <dbReference type="ARBA" id="ARBA00032583"/>
    </source>
</evidence>
<dbReference type="AlphaFoldDB" id="A0AAD5YAR9"/>
<evidence type="ECO:0000256" key="7">
    <source>
        <dbReference type="ARBA" id="ARBA00022490"/>
    </source>
</evidence>
<dbReference type="PANTHER" id="PTHR28262:SF1">
    <property type="entry name" value="DASH COMPLEX SUBUNIT SPC19"/>
    <property type="match status" value="1"/>
</dbReference>
<dbReference type="GO" id="GO:0008608">
    <property type="term" value="P:attachment of spindle microtubules to kinetochore"/>
    <property type="evidence" value="ECO:0007669"/>
    <property type="project" value="InterPro"/>
</dbReference>
<accession>A0AAD5YAR9</accession>
<gene>
    <name evidence="14" type="ORF">NLI96_g11500</name>
</gene>
<comment type="similarity">
    <text evidence="4">Belongs to the DASH complex SPC19 family.</text>
</comment>
<evidence type="ECO:0000256" key="9">
    <source>
        <dbReference type="ARBA" id="ARBA00023212"/>
    </source>
</evidence>
<evidence type="ECO:0000256" key="4">
    <source>
        <dbReference type="ARBA" id="ARBA00008952"/>
    </source>
</evidence>
<keyword evidence="15" id="KW-1185">Reference proteome</keyword>
<organism evidence="14 15">
    <name type="scientific">Meripilus lineatus</name>
    <dbReference type="NCBI Taxonomy" id="2056292"/>
    <lineage>
        <taxon>Eukaryota</taxon>
        <taxon>Fungi</taxon>
        <taxon>Dikarya</taxon>
        <taxon>Basidiomycota</taxon>
        <taxon>Agaricomycotina</taxon>
        <taxon>Agaricomycetes</taxon>
        <taxon>Polyporales</taxon>
        <taxon>Meripilaceae</taxon>
        <taxon>Meripilus</taxon>
    </lineage>
</organism>
<evidence type="ECO:0000256" key="3">
    <source>
        <dbReference type="ARBA" id="ARBA00004629"/>
    </source>
</evidence>
<protein>
    <recommendedName>
        <fullName evidence="5">DASH complex subunit SPC19</fullName>
    </recommendedName>
    <alternativeName>
        <fullName evidence="12">Outer kinetochore protein SPC19</fullName>
    </alternativeName>
</protein>
<evidence type="ECO:0000256" key="10">
    <source>
        <dbReference type="ARBA" id="ARBA00023242"/>
    </source>
</evidence>
<evidence type="ECO:0000256" key="13">
    <source>
        <dbReference type="SAM" id="Coils"/>
    </source>
</evidence>
<evidence type="ECO:0000256" key="11">
    <source>
        <dbReference type="ARBA" id="ARBA00023328"/>
    </source>
</evidence>
<keyword evidence="7" id="KW-0963">Cytoplasm</keyword>
<evidence type="ECO:0000256" key="6">
    <source>
        <dbReference type="ARBA" id="ARBA00022454"/>
    </source>
</evidence>
<evidence type="ECO:0000313" key="15">
    <source>
        <dbReference type="Proteomes" id="UP001212997"/>
    </source>
</evidence>
<evidence type="ECO:0000256" key="5">
    <source>
        <dbReference type="ARBA" id="ARBA00016329"/>
    </source>
</evidence>
<feature type="coiled-coil region" evidence="13">
    <location>
        <begin position="149"/>
        <end position="183"/>
    </location>
</feature>
<evidence type="ECO:0000313" key="14">
    <source>
        <dbReference type="EMBL" id="KAJ3475936.1"/>
    </source>
</evidence>
<name>A0AAD5YAR9_9APHY</name>
<dbReference type="PANTHER" id="PTHR28262">
    <property type="entry name" value="DASH COMPLEX SUBUNIT SPC19"/>
    <property type="match status" value="1"/>
</dbReference>
<dbReference type="Pfam" id="PF08287">
    <property type="entry name" value="DASH_Spc19"/>
    <property type="match status" value="1"/>
</dbReference>
<keyword evidence="8" id="KW-0995">Kinetochore</keyword>
<dbReference type="EMBL" id="JANAWD010000776">
    <property type="protein sequence ID" value="KAJ3475936.1"/>
    <property type="molecule type" value="Genomic_DNA"/>
</dbReference>